<evidence type="ECO:0000259" key="2">
    <source>
        <dbReference type="Pfam" id="PF13628"/>
    </source>
</evidence>
<proteinExistence type="predicted"/>
<evidence type="ECO:0000313" key="3">
    <source>
        <dbReference type="EMBL" id="TNH37783.1"/>
    </source>
</evidence>
<feature type="signal peptide" evidence="1">
    <location>
        <begin position="1"/>
        <end position="24"/>
    </location>
</feature>
<gene>
    <name evidence="3" type="ORF">FHD67_18355</name>
</gene>
<organism evidence="3 4">
    <name type="scientific">Paracoccus haeundaensis</name>
    <dbReference type="NCBI Taxonomy" id="225362"/>
    <lineage>
        <taxon>Bacteria</taxon>
        <taxon>Pseudomonadati</taxon>
        <taxon>Pseudomonadota</taxon>
        <taxon>Alphaproteobacteria</taxon>
        <taxon>Rhodobacterales</taxon>
        <taxon>Paracoccaceae</taxon>
        <taxon>Paracoccus</taxon>
    </lineage>
</organism>
<protein>
    <submittedName>
        <fullName evidence="3">DUF4142 domain-containing protein</fullName>
    </submittedName>
</protein>
<reference evidence="3 4" key="1">
    <citation type="submission" date="2019-06" db="EMBL/GenBank/DDBJ databases">
        <authorList>
            <person name="Li J."/>
        </authorList>
    </citation>
    <scope>NUCLEOTIDE SEQUENCE [LARGE SCALE GENOMIC DNA]</scope>
    <source>
        <strain evidence="3 4">CGMCC 1.8012</strain>
    </source>
</reference>
<evidence type="ECO:0000313" key="4">
    <source>
        <dbReference type="Proteomes" id="UP000304880"/>
    </source>
</evidence>
<feature type="chain" id="PRO_5023063507" evidence="1">
    <location>
        <begin position="25"/>
        <end position="160"/>
    </location>
</feature>
<dbReference type="RefSeq" id="WP_139599598.1">
    <property type="nucleotide sequence ID" value="NZ_VDDC01000049.1"/>
</dbReference>
<name>A0A5C4R1M8_9RHOB</name>
<keyword evidence="4" id="KW-1185">Reference proteome</keyword>
<evidence type="ECO:0000256" key="1">
    <source>
        <dbReference type="SAM" id="SignalP"/>
    </source>
</evidence>
<comment type="caution">
    <text evidence="3">The sequence shown here is derived from an EMBL/GenBank/DDBJ whole genome shotgun (WGS) entry which is preliminary data.</text>
</comment>
<sequence>MNRRTVFAITSAAAILPYAGLALAQTPAAADDGKQPILLAGNFSLLASQIAVERASSDAVRTFAALEASEQQAIAAAFGSAPGNQVAANHAATIEALRAMQAGEEFDQMYVDSQITAHEQVRALHAAYATDGSDPMAKGASMIAVPAIDSHLAMLRMIRG</sequence>
<keyword evidence="1" id="KW-0732">Signal</keyword>
<feature type="domain" description="DUF4142" evidence="2">
    <location>
        <begin position="40"/>
        <end position="157"/>
    </location>
</feature>
<accession>A0A5C4R1M8</accession>
<dbReference type="AlphaFoldDB" id="A0A5C4R1M8"/>
<dbReference type="Pfam" id="PF13628">
    <property type="entry name" value="DUF4142"/>
    <property type="match status" value="1"/>
</dbReference>
<dbReference type="Proteomes" id="UP000304880">
    <property type="component" value="Unassembled WGS sequence"/>
</dbReference>
<dbReference type="EMBL" id="VDDC01000049">
    <property type="protein sequence ID" value="TNH37783.1"/>
    <property type="molecule type" value="Genomic_DNA"/>
</dbReference>
<dbReference type="InterPro" id="IPR025419">
    <property type="entry name" value="DUF4142"/>
</dbReference>